<keyword evidence="2" id="KW-0349">Heme</keyword>
<evidence type="ECO:0000256" key="6">
    <source>
        <dbReference type="ARBA" id="ARBA00023014"/>
    </source>
</evidence>
<evidence type="ECO:0000313" key="11">
    <source>
        <dbReference type="Proteomes" id="UP000199437"/>
    </source>
</evidence>
<dbReference type="InterPro" id="IPR045854">
    <property type="entry name" value="NO2/SO3_Rdtase_4Fe4S_sf"/>
</dbReference>
<dbReference type="InterPro" id="IPR006067">
    <property type="entry name" value="NO2/SO3_Rdtase_4Fe4S_dom"/>
</dbReference>
<proteinExistence type="predicted"/>
<keyword evidence="4" id="KW-0560">Oxidoreductase</keyword>
<keyword evidence="1" id="KW-0004">4Fe-4S</keyword>
<dbReference type="GO" id="GO:0046872">
    <property type="term" value="F:metal ion binding"/>
    <property type="evidence" value="ECO:0007669"/>
    <property type="project" value="UniProtKB-KW"/>
</dbReference>
<feature type="domain" description="Nitrite/Sulfite reductase ferredoxin-like" evidence="9">
    <location>
        <begin position="323"/>
        <end position="388"/>
    </location>
</feature>
<dbReference type="Pfam" id="PF03460">
    <property type="entry name" value="NIR_SIR_ferr"/>
    <property type="match status" value="2"/>
</dbReference>
<keyword evidence="6" id="KW-0411">Iron-sulfur</keyword>
<dbReference type="Gene3D" id="1.20.120.330">
    <property type="entry name" value="Nucleotidyltransferases domain 2"/>
    <property type="match status" value="1"/>
</dbReference>
<feature type="coiled-coil region" evidence="7">
    <location>
        <begin position="263"/>
        <end position="290"/>
    </location>
</feature>
<keyword evidence="7" id="KW-0175">Coiled coil</keyword>
<dbReference type="InterPro" id="IPR005117">
    <property type="entry name" value="NiRdtase/SiRdtase_haem-b_fer"/>
</dbReference>
<feature type="domain" description="Nitrite/sulphite reductase 4Fe-4S" evidence="8">
    <location>
        <begin position="122"/>
        <end position="276"/>
    </location>
</feature>
<dbReference type="GO" id="GO:0051539">
    <property type="term" value="F:4 iron, 4 sulfur cluster binding"/>
    <property type="evidence" value="ECO:0007669"/>
    <property type="project" value="UniProtKB-KW"/>
</dbReference>
<sequence>MSVQISSKVSPEAKKDILELKARIARFKNGEIEEDKFKLYRLTRGVYGQRQAGVQMIRIKLPYGKVTPQQLVKIADVSDKFATGNLHLTTRQDIQLHFVKMEESPALWAELEEEDVTLREACGNTVRNVTASPDAGVNPKEPFDITPYVHSLAYYFLRNPICQDMGRKFKIAFTSDDSDSAFTYFHDIGFIPKLKYEDNKVIKGFKVVVGGGLGAQAMTAQTAYEFLEDHQIIPFTESLIRVFDRYGERANRNKARMKFLLKKIGLEKLLELAEAERKAVKHQRIEINSEQSNLLIPEERTIPETHIEDWEAFEAWKNTNVFQQKQSGYNGIWVRVPLGDIKSDIARKLAALVQGYAANDIRVTVNQGLLIKYVRPEYLPYFYQQLNALGLAKPGFNSTHDITSCPGSDTCNLAVTNSTGLTTALEDMLQAEFKDLINEANIKIKISGCMNACGQHMAANIGFHGSSIKNKALVIPAMQVVIGGGVSPDGNGFIAEKVIKIPSKRIPEALATLLREYENEANEGEYFNDFYYRLGKMHFYHLLKPLAEIETLDQADYMDWGKTENFVPEIGVGECASVMLDVIGTIIEESQERLDWSVEGLEQKAFADAIYNSYSSFVIAAKALLLSEDVKCNTQIGILESFEEHFSTQEVFQFDGGFKAHVLEMNQHEPSEAFANSYFAQAADFLQKVRDFRQAQLVAQGGQDKEVISDFYKA</sequence>
<keyword evidence="5" id="KW-0408">Iron</keyword>
<evidence type="ECO:0000256" key="4">
    <source>
        <dbReference type="ARBA" id="ARBA00023002"/>
    </source>
</evidence>
<dbReference type="Pfam" id="PF01077">
    <property type="entry name" value="NIR_SIR"/>
    <property type="match status" value="2"/>
</dbReference>
<dbReference type="STRING" id="1267423.SAMN05216290_3863"/>
<protein>
    <submittedName>
        <fullName evidence="10">Sulfite reductase (Ferredoxin)</fullName>
    </submittedName>
</protein>
<evidence type="ECO:0000259" key="8">
    <source>
        <dbReference type="Pfam" id="PF01077"/>
    </source>
</evidence>
<evidence type="ECO:0000256" key="3">
    <source>
        <dbReference type="ARBA" id="ARBA00022723"/>
    </source>
</evidence>
<dbReference type="RefSeq" id="WP_090260944.1">
    <property type="nucleotide sequence ID" value="NZ_FOIR01000005.1"/>
</dbReference>
<reference evidence="11" key="1">
    <citation type="submission" date="2016-10" db="EMBL/GenBank/DDBJ databases">
        <authorList>
            <person name="Varghese N."/>
            <person name="Submissions S."/>
        </authorList>
    </citation>
    <scope>NUCLEOTIDE SEQUENCE [LARGE SCALE GENOMIC DNA]</scope>
    <source>
        <strain evidence="11">CGMCC 1.12402</strain>
    </source>
</reference>
<evidence type="ECO:0000256" key="2">
    <source>
        <dbReference type="ARBA" id="ARBA00022617"/>
    </source>
</evidence>
<dbReference type="PANTHER" id="PTHR32439:SF9">
    <property type="entry name" value="BLR3264 PROTEIN"/>
    <property type="match status" value="1"/>
</dbReference>
<evidence type="ECO:0000256" key="7">
    <source>
        <dbReference type="SAM" id="Coils"/>
    </source>
</evidence>
<dbReference type="InterPro" id="IPR036136">
    <property type="entry name" value="Nit/Sulf_reduc_fer-like_dom_sf"/>
</dbReference>
<accession>A0A1I0RNJ0</accession>
<dbReference type="InterPro" id="IPR006066">
    <property type="entry name" value="NO2/SO3_Rdtase_FeS/sirohaem_BS"/>
</dbReference>
<dbReference type="GeneID" id="99988529"/>
<feature type="domain" description="Nitrite/Sulfite reductase ferredoxin-like" evidence="9">
    <location>
        <begin position="47"/>
        <end position="113"/>
    </location>
</feature>
<dbReference type="PRINTS" id="PR00397">
    <property type="entry name" value="SIROHAEM"/>
</dbReference>
<evidence type="ECO:0000259" key="9">
    <source>
        <dbReference type="Pfam" id="PF03460"/>
    </source>
</evidence>
<evidence type="ECO:0000313" key="10">
    <source>
        <dbReference type="EMBL" id="SEW42617.1"/>
    </source>
</evidence>
<dbReference type="EMBL" id="FOIR01000005">
    <property type="protein sequence ID" value="SEW42617.1"/>
    <property type="molecule type" value="Genomic_DNA"/>
</dbReference>
<dbReference type="Proteomes" id="UP000199437">
    <property type="component" value="Unassembled WGS sequence"/>
</dbReference>
<keyword evidence="3" id="KW-0479">Metal-binding</keyword>
<gene>
    <name evidence="10" type="ORF">SAMN05216290_3863</name>
</gene>
<dbReference type="Gene3D" id="3.90.480.10">
    <property type="entry name" value="Sulfite Reductase Hemoprotein,Domain 2"/>
    <property type="match status" value="1"/>
</dbReference>
<dbReference type="OrthoDB" id="9803707at2"/>
<dbReference type="PANTHER" id="PTHR32439">
    <property type="entry name" value="FERREDOXIN--NITRITE REDUCTASE, CHLOROPLASTIC"/>
    <property type="match status" value="1"/>
</dbReference>
<dbReference type="SUPFAM" id="SSF55124">
    <property type="entry name" value="Nitrite/Sulfite reductase N-terminal domain-like"/>
    <property type="match status" value="2"/>
</dbReference>
<keyword evidence="11" id="KW-1185">Reference proteome</keyword>
<feature type="domain" description="Nitrite/sulphite reductase 4Fe-4S" evidence="8">
    <location>
        <begin position="399"/>
        <end position="543"/>
    </location>
</feature>
<organism evidence="10 11">
    <name type="scientific">Roseivirga pacifica</name>
    <dbReference type="NCBI Taxonomy" id="1267423"/>
    <lineage>
        <taxon>Bacteria</taxon>
        <taxon>Pseudomonadati</taxon>
        <taxon>Bacteroidota</taxon>
        <taxon>Cytophagia</taxon>
        <taxon>Cytophagales</taxon>
        <taxon>Roseivirgaceae</taxon>
        <taxon>Roseivirga</taxon>
    </lineage>
</organism>
<dbReference type="InterPro" id="IPR051329">
    <property type="entry name" value="NIR_SIR_4Fe-4S"/>
</dbReference>
<dbReference type="Gene3D" id="3.30.413.10">
    <property type="entry name" value="Sulfite Reductase Hemoprotein, domain 1"/>
    <property type="match status" value="2"/>
</dbReference>
<name>A0A1I0RNJ0_9BACT</name>
<dbReference type="GO" id="GO:0020037">
    <property type="term" value="F:heme binding"/>
    <property type="evidence" value="ECO:0007669"/>
    <property type="project" value="InterPro"/>
</dbReference>
<dbReference type="AlphaFoldDB" id="A0A1I0RNJ0"/>
<evidence type="ECO:0000256" key="1">
    <source>
        <dbReference type="ARBA" id="ARBA00022485"/>
    </source>
</evidence>
<evidence type="ECO:0000256" key="5">
    <source>
        <dbReference type="ARBA" id="ARBA00023004"/>
    </source>
</evidence>
<dbReference type="SUPFAM" id="SSF56014">
    <property type="entry name" value="Nitrite and sulphite reductase 4Fe-4S domain-like"/>
    <property type="match status" value="2"/>
</dbReference>
<dbReference type="GO" id="GO:0016491">
    <property type="term" value="F:oxidoreductase activity"/>
    <property type="evidence" value="ECO:0007669"/>
    <property type="project" value="UniProtKB-KW"/>
</dbReference>